<name>A0A2H3JCN0_WOLCO</name>
<feature type="region of interest" description="Disordered" evidence="1">
    <location>
        <begin position="35"/>
        <end position="73"/>
    </location>
</feature>
<dbReference type="Proteomes" id="UP000218811">
    <property type="component" value="Unassembled WGS sequence"/>
</dbReference>
<evidence type="ECO:0000313" key="3">
    <source>
        <dbReference type="Proteomes" id="UP000218811"/>
    </source>
</evidence>
<evidence type="ECO:0000313" key="2">
    <source>
        <dbReference type="EMBL" id="PCH39335.1"/>
    </source>
</evidence>
<dbReference type="EMBL" id="KB467987">
    <property type="protein sequence ID" value="PCH39335.1"/>
    <property type="molecule type" value="Genomic_DNA"/>
</dbReference>
<reference evidence="2 3" key="1">
    <citation type="journal article" date="2012" name="Science">
        <title>The Paleozoic origin of enzymatic lignin decomposition reconstructed from 31 fungal genomes.</title>
        <authorList>
            <person name="Floudas D."/>
            <person name="Binder M."/>
            <person name="Riley R."/>
            <person name="Barry K."/>
            <person name="Blanchette R.A."/>
            <person name="Henrissat B."/>
            <person name="Martinez A.T."/>
            <person name="Otillar R."/>
            <person name="Spatafora J.W."/>
            <person name="Yadav J.S."/>
            <person name="Aerts A."/>
            <person name="Benoit I."/>
            <person name="Boyd A."/>
            <person name="Carlson A."/>
            <person name="Copeland A."/>
            <person name="Coutinho P.M."/>
            <person name="de Vries R.P."/>
            <person name="Ferreira P."/>
            <person name="Findley K."/>
            <person name="Foster B."/>
            <person name="Gaskell J."/>
            <person name="Glotzer D."/>
            <person name="Gorecki P."/>
            <person name="Heitman J."/>
            <person name="Hesse C."/>
            <person name="Hori C."/>
            <person name="Igarashi K."/>
            <person name="Jurgens J.A."/>
            <person name="Kallen N."/>
            <person name="Kersten P."/>
            <person name="Kohler A."/>
            <person name="Kuees U."/>
            <person name="Kumar T.K.A."/>
            <person name="Kuo A."/>
            <person name="LaButti K."/>
            <person name="Larrondo L.F."/>
            <person name="Lindquist E."/>
            <person name="Ling A."/>
            <person name="Lombard V."/>
            <person name="Lucas S."/>
            <person name="Lundell T."/>
            <person name="Martin R."/>
            <person name="McLaughlin D.J."/>
            <person name="Morgenstern I."/>
            <person name="Morin E."/>
            <person name="Murat C."/>
            <person name="Nagy L.G."/>
            <person name="Nolan M."/>
            <person name="Ohm R.A."/>
            <person name="Patyshakuliyeva A."/>
            <person name="Rokas A."/>
            <person name="Ruiz-Duenas F.J."/>
            <person name="Sabat G."/>
            <person name="Salamov A."/>
            <person name="Samejima M."/>
            <person name="Schmutz J."/>
            <person name="Slot J.C."/>
            <person name="St John F."/>
            <person name="Stenlid J."/>
            <person name="Sun H."/>
            <person name="Sun S."/>
            <person name="Syed K."/>
            <person name="Tsang A."/>
            <person name="Wiebenga A."/>
            <person name="Young D."/>
            <person name="Pisabarro A."/>
            <person name="Eastwood D.C."/>
            <person name="Martin F."/>
            <person name="Cullen D."/>
            <person name="Grigoriev I.V."/>
            <person name="Hibbett D.S."/>
        </authorList>
    </citation>
    <scope>NUCLEOTIDE SEQUENCE [LARGE SCALE GENOMIC DNA]</scope>
    <source>
        <strain evidence="2 3">MD-104</strain>
    </source>
</reference>
<accession>A0A2H3JCN0</accession>
<proteinExistence type="predicted"/>
<organism evidence="2 3">
    <name type="scientific">Wolfiporia cocos (strain MD-104)</name>
    <name type="common">Brown rot fungus</name>
    <dbReference type="NCBI Taxonomy" id="742152"/>
    <lineage>
        <taxon>Eukaryota</taxon>
        <taxon>Fungi</taxon>
        <taxon>Dikarya</taxon>
        <taxon>Basidiomycota</taxon>
        <taxon>Agaricomycotina</taxon>
        <taxon>Agaricomycetes</taxon>
        <taxon>Polyporales</taxon>
        <taxon>Phaeolaceae</taxon>
        <taxon>Wolfiporia</taxon>
    </lineage>
</organism>
<evidence type="ECO:0000256" key="1">
    <source>
        <dbReference type="SAM" id="MobiDB-lite"/>
    </source>
</evidence>
<dbReference type="AlphaFoldDB" id="A0A2H3JCN0"/>
<protein>
    <submittedName>
        <fullName evidence="2">Uncharacterized protein</fullName>
    </submittedName>
</protein>
<sequence length="73" mass="7405">MAPPAAPTCITKRTSAAVYPASCGRATARIACPSVSSTNPTSAGNAAQRATVASKDMRLAHTEQRDMSAAADL</sequence>
<gene>
    <name evidence="2" type="ORF">WOLCODRAFT_141192</name>
</gene>
<keyword evidence="3" id="KW-1185">Reference proteome</keyword>
<feature type="compositionally biased region" description="Basic and acidic residues" evidence="1">
    <location>
        <begin position="55"/>
        <end position="66"/>
    </location>
</feature>
<feature type="compositionally biased region" description="Polar residues" evidence="1">
    <location>
        <begin position="35"/>
        <end position="45"/>
    </location>
</feature>